<keyword evidence="1" id="KW-0175">Coiled coil</keyword>
<organism evidence="3 4">
    <name type="scientific">Platanthera zijinensis</name>
    <dbReference type="NCBI Taxonomy" id="2320716"/>
    <lineage>
        <taxon>Eukaryota</taxon>
        <taxon>Viridiplantae</taxon>
        <taxon>Streptophyta</taxon>
        <taxon>Embryophyta</taxon>
        <taxon>Tracheophyta</taxon>
        <taxon>Spermatophyta</taxon>
        <taxon>Magnoliopsida</taxon>
        <taxon>Liliopsida</taxon>
        <taxon>Asparagales</taxon>
        <taxon>Orchidaceae</taxon>
        <taxon>Orchidoideae</taxon>
        <taxon>Orchideae</taxon>
        <taxon>Orchidinae</taxon>
        <taxon>Platanthera</taxon>
    </lineage>
</organism>
<evidence type="ECO:0000313" key="4">
    <source>
        <dbReference type="Proteomes" id="UP001418222"/>
    </source>
</evidence>
<evidence type="ECO:0000256" key="1">
    <source>
        <dbReference type="SAM" id="Coils"/>
    </source>
</evidence>
<evidence type="ECO:0000313" key="3">
    <source>
        <dbReference type="EMBL" id="KAK8928603.1"/>
    </source>
</evidence>
<dbReference type="PANTHER" id="PTHR31860">
    <property type="entry name" value="HEAT-INDUCIBLE TRANSCRIPTION REPRESSOR (DUF639)-RELATED"/>
    <property type="match status" value="1"/>
</dbReference>
<dbReference type="InterPro" id="IPR006927">
    <property type="entry name" value="DUF639"/>
</dbReference>
<accession>A0AAP0G030</accession>
<keyword evidence="2" id="KW-0472">Membrane</keyword>
<reference evidence="3 4" key="1">
    <citation type="journal article" date="2022" name="Nat. Plants">
        <title>Genomes of leafy and leafless Platanthera orchids illuminate the evolution of mycoheterotrophy.</title>
        <authorList>
            <person name="Li M.H."/>
            <person name="Liu K.W."/>
            <person name="Li Z."/>
            <person name="Lu H.C."/>
            <person name="Ye Q.L."/>
            <person name="Zhang D."/>
            <person name="Wang J.Y."/>
            <person name="Li Y.F."/>
            <person name="Zhong Z.M."/>
            <person name="Liu X."/>
            <person name="Yu X."/>
            <person name="Liu D.K."/>
            <person name="Tu X.D."/>
            <person name="Liu B."/>
            <person name="Hao Y."/>
            <person name="Liao X.Y."/>
            <person name="Jiang Y.T."/>
            <person name="Sun W.H."/>
            <person name="Chen J."/>
            <person name="Chen Y.Q."/>
            <person name="Ai Y."/>
            <person name="Zhai J.W."/>
            <person name="Wu S.S."/>
            <person name="Zhou Z."/>
            <person name="Hsiao Y.Y."/>
            <person name="Wu W.L."/>
            <person name="Chen Y.Y."/>
            <person name="Lin Y.F."/>
            <person name="Hsu J.L."/>
            <person name="Li C.Y."/>
            <person name="Wang Z.W."/>
            <person name="Zhao X."/>
            <person name="Zhong W.Y."/>
            <person name="Ma X.K."/>
            <person name="Ma L."/>
            <person name="Huang J."/>
            <person name="Chen G.Z."/>
            <person name="Huang M.Z."/>
            <person name="Huang L."/>
            <person name="Peng D.H."/>
            <person name="Luo Y.B."/>
            <person name="Zou S.Q."/>
            <person name="Chen S.P."/>
            <person name="Lan S."/>
            <person name="Tsai W.C."/>
            <person name="Van de Peer Y."/>
            <person name="Liu Z.J."/>
        </authorList>
    </citation>
    <scope>NUCLEOTIDE SEQUENCE [LARGE SCALE GENOMIC DNA]</scope>
    <source>
        <strain evidence="3">Lor287</strain>
    </source>
</reference>
<gene>
    <name evidence="3" type="ORF">KSP39_PZI017258</name>
</gene>
<keyword evidence="2" id="KW-0812">Transmembrane</keyword>
<dbReference type="PANTHER" id="PTHR31860:SF5">
    <property type="entry name" value="ARGH (DUF639)"/>
    <property type="match status" value="1"/>
</dbReference>
<dbReference type="AlphaFoldDB" id="A0AAP0G030"/>
<sequence>MKKHLSAIANGLLQRCAEILDTSEGDLIEEFDISLKILPDNYSRRLVEFLSSKAIERVCCDIGEKIEDGDFCRLTFDMMLAWEIPSNADEHSYSESVGKEKDDRKEVLQGNAGQLHDDIPLFYMDIMPLLVDEERHVGIDAFAWFGSVLPLATDVVNARFVFETLTASTASRLHYPAYDRFLKEINKYIKFLQKQGAPTGFEIAEDEFILHVEGTGMTQRVVRHIGSTSWPGRLTLTNVALYFEASKPMSYENALKIDLSSVDMDHEVISTSTGPFGAPFYDTAITYESSQLTEPLILEFPEMASSTRREHWLALIKEVILMHRFISNMKAESFKEETALQSWEAQARTILGVMRLHAAREMLRMAPPFPINFLIFALFDELPKGDYVMQELCKSLKKEGTISACNASSILKSLNMAHPIMQTMDARGERGEITPRSQVEESLASLDTTIEQAREEAKKTSIAKETVERIRDEGIAESILVLAELLSPLKKLPPQFQMIISWKKPKLSFTAFAITLVIIYNELFGPALGAILMLVIGTMIRARRSGIGEVPEEVVVSPPSDKTTVESIVAAQCGLKNLDAMVKTVNITILKIKSILVSKAPKHADMVMLGLSGVALLLMTVPFKFMLIGLAICIFMPNLKTSRKTSSERGNRRLEEWWETIPIIPVRIVSSTP</sequence>
<keyword evidence="4" id="KW-1185">Reference proteome</keyword>
<feature type="coiled-coil region" evidence="1">
    <location>
        <begin position="436"/>
        <end position="470"/>
    </location>
</feature>
<dbReference type="Pfam" id="PF04842">
    <property type="entry name" value="DUF639"/>
    <property type="match status" value="1"/>
</dbReference>
<keyword evidence="2" id="KW-1133">Transmembrane helix</keyword>
<feature type="transmembrane region" description="Helical" evidence="2">
    <location>
        <begin position="509"/>
        <end position="536"/>
    </location>
</feature>
<name>A0AAP0G030_9ASPA</name>
<dbReference type="EMBL" id="JBBWWQ010000015">
    <property type="protein sequence ID" value="KAK8928603.1"/>
    <property type="molecule type" value="Genomic_DNA"/>
</dbReference>
<feature type="transmembrane region" description="Helical" evidence="2">
    <location>
        <begin position="609"/>
        <end position="637"/>
    </location>
</feature>
<proteinExistence type="predicted"/>
<comment type="caution">
    <text evidence="3">The sequence shown here is derived from an EMBL/GenBank/DDBJ whole genome shotgun (WGS) entry which is preliminary data.</text>
</comment>
<evidence type="ECO:0000256" key="2">
    <source>
        <dbReference type="SAM" id="Phobius"/>
    </source>
</evidence>
<protein>
    <submittedName>
        <fullName evidence="3">Uncharacterized protein</fullName>
    </submittedName>
</protein>
<dbReference type="Proteomes" id="UP001418222">
    <property type="component" value="Unassembled WGS sequence"/>
</dbReference>